<dbReference type="InterPro" id="IPR000383">
    <property type="entry name" value="Xaa-Pro-like_dom"/>
</dbReference>
<accession>A0A6A7B6V0</accession>
<keyword evidence="5" id="KW-1185">Reference proteome</keyword>
<evidence type="ECO:0000256" key="2">
    <source>
        <dbReference type="SAM" id="MobiDB-lite"/>
    </source>
</evidence>
<evidence type="ECO:0000256" key="1">
    <source>
        <dbReference type="ARBA" id="ARBA00022801"/>
    </source>
</evidence>
<dbReference type="Gene3D" id="2.60.120.260">
    <property type="entry name" value="Galactose-binding domain-like"/>
    <property type="match status" value="1"/>
</dbReference>
<dbReference type="Gene3D" id="3.40.50.1820">
    <property type="entry name" value="alpha/beta hydrolase"/>
    <property type="match status" value="1"/>
</dbReference>
<dbReference type="Proteomes" id="UP000799423">
    <property type="component" value="Unassembled WGS sequence"/>
</dbReference>
<dbReference type="SUPFAM" id="SSF53474">
    <property type="entry name" value="alpha/beta-Hydrolases"/>
    <property type="match status" value="1"/>
</dbReference>
<dbReference type="InterPro" id="IPR050585">
    <property type="entry name" value="Xaa-Pro_dipeptidyl-ppase/CocE"/>
</dbReference>
<dbReference type="PANTHER" id="PTHR43056">
    <property type="entry name" value="PEPTIDASE S9 PROLYL OLIGOPEPTIDASE"/>
    <property type="match status" value="1"/>
</dbReference>
<evidence type="ECO:0000259" key="3">
    <source>
        <dbReference type="SMART" id="SM00939"/>
    </source>
</evidence>
<keyword evidence="1" id="KW-0378">Hydrolase</keyword>
<evidence type="ECO:0000313" key="5">
    <source>
        <dbReference type="Proteomes" id="UP000799423"/>
    </source>
</evidence>
<dbReference type="SUPFAM" id="SSF49785">
    <property type="entry name" value="Galactose-binding domain-like"/>
    <property type="match status" value="1"/>
</dbReference>
<sequence length="534" mass="61541">MRDGKILRADIFRPASREHERLPALVPWSPYGKTGTGFLQTRNFVYIGVPRTQTSGLEKFEAPDPADWCARGYAVVQADARGCFNSEGDMHFFGSQEAQDGYDLVEWTAKQPWSNENVATVGNSWLAIMQWFIAADRPPHLKAIAPWEGASDFYRQTLARGGIPNPLFWGRLATTMQGHNNHEDIAGMLQKYPHTNAYWEDKNADLSKIEVPMYVVMSYSTGLHTEGSFRGWKYSSSKDKWLRIHPTQEWHDFYHPDNNDDLQRFLDHYLLDKNNGWENTPKVRVSLLRFGSRPPITHRTEDNYPPSRTEYHTLYLDSSQGSLSYQKPKGHTTASYIADKWEDDGTHFTYTFEKYTEIIGPSKVKLFMSTDDNDDMDVYVIIRKLDKDGNRLLSLNVPLKEQPHGTSFEEVDNLVMYKHYGPSGRLRASKRTVGQDPRLSEEQRDRQVPTELWFPFDKEEKVPRGTVVELDIPIWPAGIAFEKGESMRLEVKGHDHDLHEWEDMGPLLENLNKGTHTIHTSEEYPSQILLPLVF</sequence>
<proteinExistence type="predicted"/>
<dbReference type="InterPro" id="IPR005674">
    <property type="entry name" value="CocE/Ser_esterase"/>
</dbReference>
<dbReference type="InterPro" id="IPR013736">
    <property type="entry name" value="Xaa-Pro_dipept_C"/>
</dbReference>
<dbReference type="PANTHER" id="PTHR43056:SF10">
    <property type="entry name" value="COCE_NOND FAMILY, PUTATIVE (AFU_ORTHOLOGUE AFUA_7G00600)-RELATED"/>
    <property type="match status" value="1"/>
</dbReference>
<dbReference type="OrthoDB" id="2578740at2759"/>
<dbReference type="SMART" id="SM00939">
    <property type="entry name" value="PepX_C"/>
    <property type="match status" value="1"/>
</dbReference>
<dbReference type="AlphaFoldDB" id="A0A6A7B6V0"/>
<feature type="region of interest" description="Disordered" evidence="2">
    <location>
        <begin position="426"/>
        <end position="445"/>
    </location>
</feature>
<reference evidence="4" key="1">
    <citation type="submission" date="2020-01" db="EMBL/GenBank/DDBJ databases">
        <authorList>
            <consortium name="DOE Joint Genome Institute"/>
            <person name="Haridas S."/>
            <person name="Albert R."/>
            <person name="Binder M."/>
            <person name="Bloem J."/>
            <person name="Labutti K."/>
            <person name="Salamov A."/>
            <person name="Andreopoulos B."/>
            <person name="Baker S.E."/>
            <person name="Barry K."/>
            <person name="Bills G."/>
            <person name="Bluhm B.H."/>
            <person name="Cannon C."/>
            <person name="Castanera R."/>
            <person name="Culley D.E."/>
            <person name="Daum C."/>
            <person name="Ezra D."/>
            <person name="Gonzalez J.B."/>
            <person name="Henrissat B."/>
            <person name="Kuo A."/>
            <person name="Liang C."/>
            <person name="Lipzen A."/>
            <person name="Lutzoni F."/>
            <person name="Magnuson J."/>
            <person name="Mondo S."/>
            <person name="Nolan M."/>
            <person name="Ohm R."/>
            <person name="Pangilinan J."/>
            <person name="Park H.-J."/>
            <person name="Ramirez L."/>
            <person name="Alfaro M."/>
            <person name="Sun H."/>
            <person name="Tritt A."/>
            <person name="Yoshinaga Y."/>
            <person name="Zwiers L.-H."/>
            <person name="Turgeon B.G."/>
            <person name="Goodwin S.B."/>
            <person name="Spatafora J.W."/>
            <person name="Crous P.W."/>
            <person name="Grigoriev I.V."/>
        </authorList>
    </citation>
    <scope>NUCLEOTIDE SEQUENCE</scope>
    <source>
        <strain evidence="4">IPT5</strain>
    </source>
</reference>
<dbReference type="InterPro" id="IPR029058">
    <property type="entry name" value="AB_hydrolase_fold"/>
</dbReference>
<dbReference type="Gene3D" id="1.10.3020.20">
    <property type="match status" value="1"/>
</dbReference>
<name>A0A6A7B6V0_9PLEO</name>
<protein>
    <submittedName>
        <fullName evidence="4">Alpha/beta-hydrolase</fullName>
    </submittedName>
</protein>
<dbReference type="GO" id="GO:0008239">
    <property type="term" value="F:dipeptidyl-peptidase activity"/>
    <property type="evidence" value="ECO:0007669"/>
    <property type="project" value="InterPro"/>
</dbReference>
<evidence type="ECO:0000313" key="4">
    <source>
        <dbReference type="EMBL" id="KAF2851296.1"/>
    </source>
</evidence>
<feature type="domain" description="Xaa-Pro dipeptidyl-peptidase C-terminal" evidence="3">
    <location>
        <begin position="263"/>
        <end position="529"/>
    </location>
</feature>
<dbReference type="Pfam" id="PF08530">
    <property type="entry name" value="PepX_C"/>
    <property type="match status" value="1"/>
</dbReference>
<organism evidence="4 5">
    <name type="scientific">Plenodomus tracheiphilus IPT5</name>
    <dbReference type="NCBI Taxonomy" id="1408161"/>
    <lineage>
        <taxon>Eukaryota</taxon>
        <taxon>Fungi</taxon>
        <taxon>Dikarya</taxon>
        <taxon>Ascomycota</taxon>
        <taxon>Pezizomycotina</taxon>
        <taxon>Dothideomycetes</taxon>
        <taxon>Pleosporomycetidae</taxon>
        <taxon>Pleosporales</taxon>
        <taxon>Pleosporineae</taxon>
        <taxon>Leptosphaeriaceae</taxon>
        <taxon>Plenodomus</taxon>
    </lineage>
</organism>
<dbReference type="EMBL" id="MU006303">
    <property type="protein sequence ID" value="KAF2851296.1"/>
    <property type="molecule type" value="Genomic_DNA"/>
</dbReference>
<gene>
    <name evidence="4" type="ORF">T440DRAFT_395454</name>
</gene>
<dbReference type="NCBIfam" id="TIGR00976">
    <property type="entry name" value="CocE_NonD"/>
    <property type="match status" value="1"/>
</dbReference>
<dbReference type="Pfam" id="PF02129">
    <property type="entry name" value="Peptidase_S15"/>
    <property type="match status" value="1"/>
</dbReference>
<dbReference type="InterPro" id="IPR008979">
    <property type="entry name" value="Galactose-bd-like_sf"/>
</dbReference>